<dbReference type="EMBL" id="JAGSOG010000191">
    <property type="protein sequence ID" value="MBR7837258.1"/>
    <property type="molecule type" value="Genomic_DNA"/>
</dbReference>
<dbReference type="AlphaFoldDB" id="A0A941EVL7"/>
<evidence type="ECO:0000313" key="2">
    <source>
        <dbReference type="Proteomes" id="UP000675781"/>
    </source>
</evidence>
<comment type="caution">
    <text evidence="1">The sequence shown here is derived from an EMBL/GenBank/DDBJ whole genome shotgun (WGS) entry which is preliminary data.</text>
</comment>
<dbReference type="Pfam" id="PF04978">
    <property type="entry name" value="MST"/>
    <property type="match status" value="1"/>
</dbReference>
<dbReference type="SUPFAM" id="SSF109854">
    <property type="entry name" value="DinB/YfiT-like putative metalloenzymes"/>
    <property type="match status" value="1"/>
</dbReference>
<keyword evidence="2" id="KW-1185">Reference proteome</keyword>
<accession>A0A941EVL7</accession>
<dbReference type="InterPro" id="IPR034660">
    <property type="entry name" value="DinB/YfiT-like"/>
</dbReference>
<protein>
    <submittedName>
        <fullName evidence="1">DinB family protein</fullName>
    </submittedName>
</protein>
<evidence type="ECO:0000313" key="1">
    <source>
        <dbReference type="EMBL" id="MBR7837258.1"/>
    </source>
</evidence>
<name>A0A941EVL7_9ACTN</name>
<gene>
    <name evidence="1" type="ORF">KDL01_28530</name>
</gene>
<dbReference type="InterPro" id="IPR007061">
    <property type="entry name" value="MST-like"/>
</dbReference>
<dbReference type="RefSeq" id="WP_212531725.1">
    <property type="nucleotide sequence ID" value="NZ_JAGSOG010000191.1"/>
</dbReference>
<reference evidence="1" key="1">
    <citation type="submission" date="2021-04" db="EMBL/GenBank/DDBJ databases">
        <title>Genome based classification of Actinospica acidithermotolerans sp. nov., an actinobacterium isolated from an Indonesian hot spring.</title>
        <authorList>
            <person name="Kusuma A.B."/>
            <person name="Putra K.E."/>
            <person name="Nafisah S."/>
            <person name="Loh J."/>
            <person name="Nouioui I."/>
            <person name="Goodfellow M."/>
        </authorList>
    </citation>
    <scope>NUCLEOTIDE SEQUENCE</scope>
    <source>
        <strain evidence="1">CSCA 57</strain>
    </source>
</reference>
<organism evidence="1 2">
    <name type="scientific">Actinospica durhamensis</name>
    <dbReference type="NCBI Taxonomy" id="1508375"/>
    <lineage>
        <taxon>Bacteria</taxon>
        <taxon>Bacillati</taxon>
        <taxon>Actinomycetota</taxon>
        <taxon>Actinomycetes</taxon>
        <taxon>Catenulisporales</taxon>
        <taxon>Actinospicaceae</taxon>
        <taxon>Actinospica</taxon>
    </lineage>
</organism>
<dbReference type="Gene3D" id="1.20.120.450">
    <property type="entry name" value="dinb family like domain"/>
    <property type="match status" value="1"/>
</dbReference>
<proteinExistence type="predicted"/>
<dbReference type="Proteomes" id="UP000675781">
    <property type="component" value="Unassembled WGS sequence"/>
</dbReference>
<sequence>MTFTSPLKPSPEPRTVAPERLALAEWLDFHRAELLAKVDGLDDEQADRRVVPSLNTLHGLVRHLAKVEHVWFVTVLLGSDEPAPFGFPDRRDGDFLLDDGATLEQDVTRFLAACERSRAIYEQLDLDDVGVHRRIGEVDVRWVMLHMLEEYAQHNGHADILRELIDGTTQS</sequence>